<organism evidence="1 2">
    <name type="scientific">Triplophysa rosa</name>
    <name type="common">Cave loach</name>
    <dbReference type="NCBI Taxonomy" id="992332"/>
    <lineage>
        <taxon>Eukaryota</taxon>
        <taxon>Metazoa</taxon>
        <taxon>Chordata</taxon>
        <taxon>Craniata</taxon>
        <taxon>Vertebrata</taxon>
        <taxon>Euteleostomi</taxon>
        <taxon>Actinopterygii</taxon>
        <taxon>Neopterygii</taxon>
        <taxon>Teleostei</taxon>
        <taxon>Ostariophysi</taxon>
        <taxon>Cypriniformes</taxon>
        <taxon>Nemacheilidae</taxon>
        <taxon>Triplophysa</taxon>
    </lineage>
</organism>
<comment type="caution">
    <text evidence="1">The sequence shown here is derived from an EMBL/GenBank/DDBJ whole genome shotgun (WGS) entry which is preliminary data.</text>
</comment>
<dbReference type="PANTHER" id="PTHR45913:SF19">
    <property type="entry name" value="LOW QUALITY PROTEIN: ZINC FINGER BED DOMAIN-CONTAINING PROTEIN 5-LIKE"/>
    <property type="match status" value="1"/>
</dbReference>
<proteinExistence type="predicted"/>
<dbReference type="PANTHER" id="PTHR45913">
    <property type="entry name" value="EPM2A-INTERACTING PROTEIN 1"/>
    <property type="match status" value="1"/>
</dbReference>
<accession>A0A9W7TX82</accession>
<gene>
    <name evidence="1" type="ORF">IRJ41_008514</name>
</gene>
<name>A0A9W7TX82_TRIRA</name>
<dbReference type="Proteomes" id="UP001059041">
    <property type="component" value="Linkage Group LG10"/>
</dbReference>
<keyword evidence="2" id="KW-1185">Reference proteome</keyword>
<dbReference type="SUPFAM" id="SSF53098">
    <property type="entry name" value="Ribonuclease H-like"/>
    <property type="match status" value="1"/>
</dbReference>
<dbReference type="InterPro" id="IPR012337">
    <property type="entry name" value="RNaseH-like_sf"/>
</dbReference>
<dbReference type="AlphaFoldDB" id="A0A9W7TX82"/>
<reference evidence="1" key="1">
    <citation type="submission" date="2021-02" db="EMBL/GenBank/DDBJ databases">
        <title>Comparative genomics reveals that relaxation of natural selection precedes convergent phenotypic evolution of cavefish.</title>
        <authorList>
            <person name="Peng Z."/>
        </authorList>
    </citation>
    <scope>NUCLEOTIDE SEQUENCE</scope>
    <source>
        <tissue evidence="1">Muscle</tissue>
    </source>
</reference>
<evidence type="ECO:0000313" key="2">
    <source>
        <dbReference type="Proteomes" id="UP001059041"/>
    </source>
</evidence>
<dbReference type="EMBL" id="JAFHDT010000010">
    <property type="protein sequence ID" value="KAI7804398.1"/>
    <property type="molecule type" value="Genomic_DNA"/>
</dbReference>
<evidence type="ECO:0000313" key="1">
    <source>
        <dbReference type="EMBL" id="KAI7804398.1"/>
    </source>
</evidence>
<sequence>MVSYRVAKTGKSHTIVENLILADIAGIMLGEKAKKKQYRRCHVLKQLLLRIKSSEFYALQIDESTYVAGLAQLLAYVRYFYYGSVMEDILFCKPLEGRATGEEIFKVLDGFVTSHGLQWTNCVGICTDGAKAMTGRLNGLVTRVFFFALCEVLQDAVKIVNFIKARPLNSRLFSALCNEMGSDHVILLLHTDVRWLSRGNVLTRLFELRDELFFIDHPFELSNRLHDEEWLTILAYLGDDFSRLNELNIGSQGVATTIFNVQDKTEAMIRKFALWTNCINENNTEAFSSLHDFLLANELNLTNSVKRDIMKHLSELSSQLRKYFPETDNSNTWIRNPFSAHSTAHLPVSEQESLIEISTSGALRIDFAQKLLTDFWIALHAEYPALADRALKTLLPFSTTYLCESGFSALAHIKNKYLHRE</sequence>
<protein>
    <submittedName>
        <fullName evidence="1">Zinc finger BED domain-containing protein 5-like</fullName>
    </submittedName>
</protein>